<dbReference type="InterPro" id="IPR002711">
    <property type="entry name" value="HNH"/>
</dbReference>
<feature type="domain" description="HNH nuclease" evidence="2">
    <location>
        <begin position="382"/>
        <end position="434"/>
    </location>
</feature>
<proteinExistence type="inferred from homology"/>
<dbReference type="RefSeq" id="WP_284575757.1">
    <property type="nucleotide sequence ID" value="NZ_JASNVE010000001.1"/>
</dbReference>
<dbReference type="InterPro" id="IPR003870">
    <property type="entry name" value="DUF222"/>
</dbReference>
<evidence type="ECO:0000313" key="4">
    <source>
        <dbReference type="Proteomes" id="UP001243856"/>
    </source>
</evidence>
<dbReference type="GO" id="GO:0004519">
    <property type="term" value="F:endonuclease activity"/>
    <property type="evidence" value="ECO:0007669"/>
    <property type="project" value="UniProtKB-KW"/>
</dbReference>
<comment type="similarity">
    <text evidence="1">Belongs to the Rv1128c/1148c/1588c/1702c/1945/3466 family.</text>
</comment>
<evidence type="ECO:0000313" key="3">
    <source>
        <dbReference type="EMBL" id="MDK4299933.1"/>
    </source>
</evidence>
<dbReference type="Proteomes" id="UP001243856">
    <property type="component" value="Unassembled WGS sequence"/>
</dbReference>
<dbReference type="InterPro" id="IPR003615">
    <property type="entry name" value="HNH_nuc"/>
</dbReference>
<keyword evidence="3" id="KW-0255">Endonuclease</keyword>
<reference evidence="3 4" key="1">
    <citation type="submission" date="2023-05" db="EMBL/GenBank/DDBJ databases">
        <title>Metabolic capabilities are highly conserved among human nasal-associated Corynebacterium species in pangenomic analyses.</title>
        <authorList>
            <person name="Tran T.H."/>
            <person name="Roberts A.Q."/>
            <person name="Escapa I.F."/>
            <person name="Gao W."/>
            <person name="Conlan S."/>
            <person name="Kong H."/>
            <person name="Segre J.A."/>
            <person name="Kelly M.S."/>
            <person name="Lemon K.P."/>
        </authorList>
    </citation>
    <scope>NUCLEOTIDE SEQUENCE [LARGE SCALE GENOMIC DNA]</scope>
    <source>
        <strain evidence="3 4">KPL2811</strain>
    </source>
</reference>
<protein>
    <submittedName>
        <fullName evidence="3">HNH endonuclease</fullName>
    </submittedName>
</protein>
<comment type="caution">
    <text evidence="3">The sequence shown here is derived from an EMBL/GenBank/DDBJ whole genome shotgun (WGS) entry which is preliminary data.</text>
</comment>
<keyword evidence="4" id="KW-1185">Reference proteome</keyword>
<evidence type="ECO:0000256" key="1">
    <source>
        <dbReference type="ARBA" id="ARBA00023450"/>
    </source>
</evidence>
<accession>A0ABT7FZN0</accession>
<dbReference type="Gene3D" id="1.10.30.50">
    <property type="match status" value="1"/>
</dbReference>
<dbReference type="EMBL" id="JASNVK010000001">
    <property type="protein sequence ID" value="MDK4299933.1"/>
    <property type="molecule type" value="Genomic_DNA"/>
</dbReference>
<keyword evidence="3" id="KW-0540">Nuclease</keyword>
<dbReference type="SMART" id="SM00507">
    <property type="entry name" value="HNHc"/>
    <property type="match status" value="1"/>
</dbReference>
<evidence type="ECO:0000259" key="2">
    <source>
        <dbReference type="SMART" id="SM00507"/>
    </source>
</evidence>
<keyword evidence="3" id="KW-0378">Hydrolase</keyword>
<dbReference type="CDD" id="cd00085">
    <property type="entry name" value="HNHc"/>
    <property type="match status" value="1"/>
</dbReference>
<dbReference type="Pfam" id="PF02720">
    <property type="entry name" value="DUF222"/>
    <property type="match status" value="1"/>
</dbReference>
<sequence length="516" mass="56229">MALAVVRDCRTKGSASPVAQRLASGVDKIAAGFAELQETLFDDGAQFSDLRESFEKLEAVVAKKTLLDAYFAQAVVAADAGRIVGSSKPIQYLMQVLGLSRALAQGRLDQAALLFDEPCTTVDEEKLASLGLDDAERGEIREQMDSRDDNARVAQHDLVRTHTDSAVPEHVLAAIRREVKHLLPFALVSQVEVMREAIGEYHDGRGLRDLRAWLAERVWEANTEVDDRALLRGRDAASRRRGLRFSEPDRYGGVRFSGYLDAKRAAVVKAVLGCGTNKADESTDPRTLAQRRVDKLADLCVDVDRYRQSHNGGVSSIIVTTTVAEVENMTGSTLFTTGTGDQLTPADLLALQAGTHDFVALTDNNASLPLALAKGKRSASLYQKLALATTELTCTHPGCAAYWYECDVHHLDPWLAGGVTDIENLTLLCRSHHVDNNDKHDGHNNMGHAERDPVTGRVGHRYANGTFATNESSAAKKSSGAKLRREAARGNFGAAHVKNKEGCQNGDHEYFRIMVG</sequence>
<dbReference type="Pfam" id="PF01844">
    <property type="entry name" value="HNH"/>
    <property type="match status" value="1"/>
</dbReference>
<organism evidence="3 4">
    <name type="scientific">Corynebacterium propinquum</name>
    <dbReference type="NCBI Taxonomy" id="43769"/>
    <lineage>
        <taxon>Bacteria</taxon>
        <taxon>Bacillati</taxon>
        <taxon>Actinomycetota</taxon>
        <taxon>Actinomycetes</taxon>
        <taxon>Mycobacteriales</taxon>
        <taxon>Corynebacteriaceae</taxon>
        <taxon>Corynebacterium</taxon>
    </lineage>
</organism>
<gene>
    <name evidence="3" type="ORF">QPX45_01505</name>
</gene>
<name>A0ABT7FZN0_9CORY</name>